<dbReference type="Proteomes" id="UP000001192">
    <property type="component" value="Chromosome 2"/>
</dbReference>
<evidence type="ECO:0000313" key="1">
    <source>
        <dbReference type="EMBL" id="ACC73334.1"/>
    </source>
</evidence>
<organism evidence="1 2">
    <name type="scientific">Paraburkholderia phymatum (strain DSM 17167 / CIP 108236 / LMG 21445 / STM815)</name>
    <name type="common">Burkholderia phymatum</name>
    <dbReference type="NCBI Taxonomy" id="391038"/>
    <lineage>
        <taxon>Bacteria</taxon>
        <taxon>Pseudomonadati</taxon>
        <taxon>Pseudomonadota</taxon>
        <taxon>Betaproteobacteria</taxon>
        <taxon>Burkholderiales</taxon>
        <taxon>Burkholderiaceae</taxon>
        <taxon>Paraburkholderia</taxon>
    </lineage>
</organism>
<gene>
    <name evidence="1" type="ordered locus">Bphy_4213</name>
</gene>
<dbReference type="AlphaFoldDB" id="B2JPZ3"/>
<evidence type="ECO:0008006" key="3">
    <source>
        <dbReference type="Google" id="ProtNLM"/>
    </source>
</evidence>
<keyword evidence="2" id="KW-1185">Reference proteome</keyword>
<reference evidence="2" key="1">
    <citation type="journal article" date="2014" name="Stand. Genomic Sci.">
        <title>Complete genome sequence of Burkholderia phymatum STM815(T), a broad host range and efficient nitrogen-fixing symbiont of Mimosa species.</title>
        <authorList>
            <person name="Moulin L."/>
            <person name="Klonowska A."/>
            <person name="Caroline B."/>
            <person name="Booth K."/>
            <person name="Vriezen J.A."/>
            <person name="Melkonian R."/>
            <person name="James E.K."/>
            <person name="Young J.P."/>
            <person name="Bena G."/>
            <person name="Hauser L."/>
            <person name="Land M."/>
            <person name="Kyrpides N."/>
            <person name="Bruce D."/>
            <person name="Chain P."/>
            <person name="Copeland A."/>
            <person name="Pitluck S."/>
            <person name="Woyke T."/>
            <person name="Lizotte-Waniewski M."/>
            <person name="Bristow J."/>
            <person name="Riley M."/>
        </authorList>
    </citation>
    <scope>NUCLEOTIDE SEQUENCE [LARGE SCALE GENOMIC DNA]</scope>
    <source>
        <strain evidence="2">DSM 17167 / CIP 108236 / LMG 21445 / STM815</strain>
    </source>
</reference>
<name>B2JPZ3_PARP8</name>
<proteinExistence type="predicted"/>
<dbReference type="eggNOG" id="ENOG5033B3H">
    <property type="taxonomic scope" value="Bacteria"/>
</dbReference>
<dbReference type="KEGG" id="bph:Bphy_4213"/>
<protein>
    <recommendedName>
        <fullName evidence="3">Cysteine rich repeat protein</fullName>
    </recommendedName>
</protein>
<dbReference type="EMBL" id="CP001044">
    <property type="protein sequence ID" value="ACC73334.1"/>
    <property type="molecule type" value="Genomic_DNA"/>
</dbReference>
<sequence precursor="true">MNSGTQPDILRPESMAMKLKPLLLLIMCVAAANVGTAATRDEQTKACKHDAIKFCAIHIPNKEKIEACMKEHYDKLSPRCQAMFDPPGSDSQSSS</sequence>
<accession>B2JPZ3</accession>
<dbReference type="HOGENOM" id="CLU_145244_4_2_4"/>
<evidence type="ECO:0000313" key="2">
    <source>
        <dbReference type="Proteomes" id="UP000001192"/>
    </source>
</evidence>